<dbReference type="InterPro" id="IPR011004">
    <property type="entry name" value="Trimer_LpxA-like_sf"/>
</dbReference>
<accession>A0A1A2XLG7</accession>
<sequence>MRDRRPNKLLSLLTWLLPNSGFKLWALRALGNHIGHNVVLGPNLVLNCGRFSIADGAAIMNFNIFKQLSSVELGPQSSIGRFNQFTAAPDYQRYSPWVGKLSLGGSCLITNRHYVDCSGQVILEPFSGIGGIKSIIQSHEVDLADNTTNPGRIVLHRNAVTATGCILLKDSCLPERSVLAAGSVLTKAKEGHDMPASSLYGGAPARFIRELNEIDWWDRAETNTAVAPFDDAKLQLRAE</sequence>
<evidence type="ECO:0008006" key="3">
    <source>
        <dbReference type="Google" id="ProtNLM"/>
    </source>
</evidence>
<reference evidence="2" key="1">
    <citation type="submission" date="2016-06" db="EMBL/GenBank/DDBJ databases">
        <authorList>
            <person name="Sutton G."/>
            <person name="Brinkac L."/>
            <person name="Sanka R."/>
            <person name="Adams M."/>
            <person name="Lau E."/>
            <person name="Sam S."/>
            <person name="Sreng N."/>
            <person name="Him V."/>
            <person name="Kerleguer A."/>
            <person name="Cheng S."/>
        </authorList>
    </citation>
    <scope>NUCLEOTIDE SEQUENCE [LARGE SCALE GENOMIC DNA]</scope>
    <source>
        <strain evidence="2">E1876</strain>
    </source>
</reference>
<dbReference type="EMBL" id="LZKG01000146">
    <property type="protein sequence ID" value="OBI25746.1"/>
    <property type="molecule type" value="Genomic_DNA"/>
</dbReference>
<gene>
    <name evidence="1" type="ORF">A5710_08575</name>
</gene>
<dbReference type="OrthoDB" id="9815592at2"/>
<organism evidence="1 2">
    <name type="scientific">Mycolicibacter sinensis (strain JDM601)</name>
    <name type="common">Mycobacterium sinense</name>
    <dbReference type="NCBI Taxonomy" id="875328"/>
    <lineage>
        <taxon>Bacteria</taxon>
        <taxon>Bacillati</taxon>
        <taxon>Actinomycetota</taxon>
        <taxon>Actinomycetes</taxon>
        <taxon>Mycobacteriales</taxon>
        <taxon>Mycobacteriaceae</taxon>
        <taxon>Mycolicibacter</taxon>
    </lineage>
</organism>
<dbReference type="Proteomes" id="UP000093943">
    <property type="component" value="Unassembled WGS sequence"/>
</dbReference>
<dbReference type="AlphaFoldDB" id="A0A1A2XLG7"/>
<evidence type="ECO:0000313" key="2">
    <source>
        <dbReference type="Proteomes" id="UP000093943"/>
    </source>
</evidence>
<protein>
    <recommendedName>
        <fullName evidence="3">Acetyltransferase</fullName>
    </recommendedName>
</protein>
<name>A0A1A2XLG7_MYCSD</name>
<comment type="caution">
    <text evidence="1">The sequence shown here is derived from an EMBL/GenBank/DDBJ whole genome shotgun (WGS) entry which is preliminary data.</text>
</comment>
<evidence type="ECO:0000313" key="1">
    <source>
        <dbReference type="EMBL" id="OBI25746.1"/>
    </source>
</evidence>
<dbReference type="Gene3D" id="2.160.10.10">
    <property type="entry name" value="Hexapeptide repeat proteins"/>
    <property type="match status" value="1"/>
</dbReference>
<proteinExistence type="predicted"/>
<dbReference type="SUPFAM" id="SSF51161">
    <property type="entry name" value="Trimeric LpxA-like enzymes"/>
    <property type="match status" value="1"/>
</dbReference>